<gene>
    <name evidence="2" type="ORF">EI167_21120</name>
</gene>
<accession>A0ABR9FSS7</accession>
<keyword evidence="3" id="KW-1185">Reference proteome</keyword>
<dbReference type="EMBL" id="RRZA01000129">
    <property type="protein sequence ID" value="MBE0459875.1"/>
    <property type="molecule type" value="Genomic_DNA"/>
</dbReference>
<keyword evidence="1" id="KW-0472">Membrane</keyword>
<name>A0ABR9FSS7_9GAMM</name>
<evidence type="ECO:0000313" key="2">
    <source>
        <dbReference type="EMBL" id="MBE0459875.1"/>
    </source>
</evidence>
<organism evidence="2 3">
    <name type="scientific">Pseudoalteromonas prydzensis</name>
    <dbReference type="NCBI Taxonomy" id="182141"/>
    <lineage>
        <taxon>Bacteria</taxon>
        <taxon>Pseudomonadati</taxon>
        <taxon>Pseudomonadota</taxon>
        <taxon>Gammaproteobacteria</taxon>
        <taxon>Alteromonadales</taxon>
        <taxon>Pseudoalteromonadaceae</taxon>
        <taxon>Pseudoalteromonas</taxon>
    </lineage>
</organism>
<evidence type="ECO:0000313" key="3">
    <source>
        <dbReference type="Proteomes" id="UP000707245"/>
    </source>
</evidence>
<sequence>MLFKFYYNNRLITYDCSPVSGKEVVMIDGEVISESKSYKMSSSHEFVLDGKAAKINLSLKGFTKNVTICEFFVAGELINAYQLTYGSKGNIPLMARIIMLIIAATIGWFYASQVIDEWLAFAIAIIPSVAIMFKFEKPNWTCEDLLKS</sequence>
<proteinExistence type="predicted"/>
<protein>
    <submittedName>
        <fullName evidence="2">Uncharacterized protein</fullName>
    </submittedName>
</protein>
<reference evidence="2 3" key="1">
    <citation type="submission" date="2020-07" db="EMBL/GenBank/DDBJ databases">
        <title>Halophilic bacteria isolated from french cheeses.</title>
        <authorList>
            <person name="Kothe C.I."/>
            <person name="Farah-Kraiem B."/>
            <person name="Renault P."/>
            <person name="Dridi B."/>
        </authorList>
    </citation>
    <scope>NUCLEOTIDE SEQUENCE [LARGE SCALE GENOMIC DNA]</scope>
    <source>
        <strain evidence="2 3">FME14</strain>
    </source>
</reference>
<dbReference type="Proteomes" id="UP000707245">
    <property type="component" value="Unassembled WGS sequence"/>
</dbReference>
<feature type="transmembrane region" description="Helical" evidence="1">
    <location>
        <begin position="93"/>
        <end position="112"/>
    </location>
</feature>
<evidence type="ECO:0000256" key="1">
    <source>
        <dbReference type="SAM" id="Phobius"/>
    </source>
</evidence>
<feature type="transmembrane region" description="Helical" evidence="1">
    <location>
        <begin position="118"/>
        <end position="135"/>
    </location>
</feature>
<keyword evidence="1" id="KW-1133">Transmembrane helix</keyword>
<comment type="caution">
    <text evidence="2">The sequence shown here is derived from an EMBL/GenBank/DDBJ whole genome shotgun (WGS) entry which is preliminary data.</text>
</comment>
<keyword evidence="1" id="KW-0812">Transmembrane</keyword>